<name>Q026U9_SOLUE</name>
<dbReference type="GO" id="GO:0017000">
    <property type="term" value="P:antibiotic biosynthetic process"/>
    <property type="evidence" value="ECO:0007669"/>
    <property type="project" value="UniProtKB-ARBA"/>
</dbReference>
<dbReference type="InParanoid" id="Q026U9"/>
<dbReference type="Gene3D" id="3.40.50.2000">
    <property type="entry name" value="Glycogen Phosphorylase B"/>
    <property type="match status" value="2"/>
</dbReference>
<dbReference type="eggNOG" id="COG0707">
    <property type="taxonomic scope" value="Bacteria"/>
</dbReference>
<dbReference type="AlphaFoldDB" id="Q026U9"/>
<dbReference type="STRING" id="234267.Acid_1980"/>
<sequence>MARLLFTVWPFAGHVHPALAIGHALRLRGHEVAFYTGEAVRSLLEAEGFRCFPFARVDEKRVFALASSEFPYRSSIWQQLRYAKQLQANFREWLLDTVPQQVEDLDTILTHWRPDVLICDLAFWSPILVLGETRGIPVAVLSVLAACLLPGPDAPAWGQGAPRPRNRIMRLRSTMKRKLLQWLSAGFLAQANGIRRRYGLPALRCSVTEFAGRMPLYLVPSMREYDYDRRDLPPSVHYVGPCLWDKPSAAPPPDWLLRLPAGRPLIYATEATIGTGEPFLLQAAARAFRNLPVDVVMTTGAQRNPAGLKLADSAPNVRVESYVPQSDLLPRTAVMVTLGGSGGVLAALKAGVPLVVVPTEWDRPENAQRVVEAGAGIRIPPNRCTPERLRSAVERILREPSYRANAQRLAAVSAHYSGPDRASELLEGLCTTAAAMPGSYGGNYRCHGF</sequence>
<dbReference type="HOGENOM" id="CLU_000537_4_1_0"/>
<dbReference type="GO" id="GO:0008194">
    <property type="term" value="F:UDP-glycosyltransferase activity"/>
    <property type="evidence" value="ECO:0007669"/>
    <property type="project" value="InterPro"/>
</dbReference>
<dbReference type="SUPFAM" id="SSF53756">
    <property type="entry name" value="UDP-Glycosyltransferase/glycogen phosphorylase"/>
    <property type="match status" value="1"/>
</dbReference>
<dbReference type="CDD" id="cd03784">
    <property type="entry name" value="GT1_Gtf-like"/>
    <property type="match status" value="1"/>
</dbReference>
<protein>
    <submittedName>
        <fullName evidence="2">Glycosyltransferase, MGT family</fullName>
    </submittedName>
</protein>
<dbReference type="PANTHER" id="PTHR48050:SF13">
    <property type="entry name" value="STEROL 3-BETA-GLUCOSYLTRANSFERASE UGT80A2"/>
    <property type="match status" value="1"/>
</dbReference>
<reference evidence="2" key="1">
    <citation type="submission" date="2006-10" db="EMBL/GenBank/DDBJ databases">
        <title>Complete sequence of Solibacter usitatus Ellin6076.</title>
        <authorList>
            <consortium name="US DOE Joint Genome Institute"/>
            <person name="Copeland A."/>
            <person name="Lucas S."/>
            <person name="Lapidus A."/>
            <person name="Barry K."/>
            <person name="Detter J.C."/>
            <person name="Glavina del Rio T."/>
            <person name="Hammon N."/>
            <person name="Israni S."/>
            <person name="Dalin E."/>
            <person name="Tice H."/>
            <person name="Pitluck S."/>
            <person name="Thompson L.S."/>
            <person name="Brettin T."/>
            <person name="Bruce D."/>
            <person name="Han C."/>
            <person name="Tapia R."/>
            <person name="Gilna P."/>
            <person name="Schmutz J."/>
            <person name="Larimer F."/>
            <person name="Land M."/>
            <person name="Hauser L."/>
            <person name="Kyrpides N."/>
            <person name="Mikhailova N."/>
            <person name="Janssen P.H."/>
            <person name="Kuske C.R."/>
            <person name="Richardson P."/>
        </authorList>
    </citation>
    <scope>NUCLEOTIDE SEQUENCE</scope>
    <source>
        <strain evidence="2">Ellin6076</strain>
    </source>
</reference>
<dbReference type="FunFam" id="3.40.50.2000:FF:000072">
    <property type="entry name" value="Glycosyl transferase"/>
    <property type="match status" value="1"/>
</dbReference>
<dbReference type="PANTHER" id="PTHR48050">
    <property type="entry name" value="STEROL 3-BETA-GLUCOSYLTRANSFERASE"/>
    <property type="match status" value="1"/>
</dbReference>
<dbReference type="Pfam" id="PF06722">
    <property type="entry name" value="EryCIII-like_C"/>
    <property type="match status" value="1"/>
</dbReference>
<feature type="domain" description="Erythromycin biosynthesis protein CIII-like C-terminal" evidence="1">
    <location>
        <begin position="294"/>
        <end position="416"/>
    </location>
</feature>
<dbReference type="KEGG" id="sus:Acid_1980"/>
<dbReference type="CAZy" id="GT1">
    <property type="family name" value="Glycosyltransferase Family 1"/>
</dbReference>
<dbReference type="InterPro" id="IPR002213">
    <property type="entry name" value="UDP_glucos_trans"/>
</dbReference>
<dbReference type="OrthoDB" id="6620093at2"/>
<gene>
    <name evidence="2" type="ordered locus">Acid_1980</name>
</gene>
<dbReference type="eggNOG" id="COG1819">
    <property type="taxonomic scope" value="Bacteria"/>
</dbReference>
<evidence type="ECO:0000259" key="1">
    <source>
        <dbReference type="Pfam" id="PF06722"/>
    </source>
</evidence>
<organism evidence="2">
    <name type="scientific">Solibacter usitatus (strain Ellin6076)</name>
    <dbReference type="NCBI Taxonomy" id="234267"/>
    <lineage>
        <taxon>Bacteria</taxon>
        <taxon>Pseudomonadati</taxon>
        <taxon>Acidobacteriota</taxon>
        <taxon>Terriglobia</taxon>
        <taxon>Bryobacterales</taxon>
        <taxon>Solibacteraceae</taxon>
        <taxon>Candidatus Solibacter</taxon>
    </lineage>
</organism>
<dbReference type="InterPro" id="IPR010610">
    <property type="entry name" value="EryCIII-like_C"/>
</dbReference>
<dbReference type="InterPro" id="IPR050426">
    <property type="entry name" value="Glycosyltransferase_28"/>
</dbReference>
<dbReference type="EMBL" id="CP000473">
    <property type="protein sequence ID" value="ABJ82970.1"/>
    <property type="molecule type" value="Genomic_DNA"/>
</dbReference>
<keyword evidence="2" id="KW-0808">Transferase</keyword>
<evidence type="ECO:0000313" key="2">
    <source>
        <dbReference type="EMBL" id="ABJ82970.1"/>
    </source>
</evidence>
<dbReference type="GO" id="GO:0016758">
    <property type="term" value="F:hexosyltransferase activity"/>
    <property type="evidence" value="ECO:0007669"/>
    <property type="project" value="UniProtKB-ARBA"/>
</dbReference>
<accession>Q026U9</accession>
<proteinExistence type="predicted"/>